<dbReference type="GO" id="GO:0017004">
    <property type="term" value="P:cytochrome complex assembly"/>
    <property type="evidence" value="ECO:0007669"/>
    <property type="project" value="InterPro"/>
</dbReference>
<sequence length="229" mass="23808">MDNPTLPIALLAGIISFASPCFLPIVPVYVGYLVGTDEQERTRAAALKQSLAFVAGFSIVFVGLWASIGLIGWVIGDHRDLMRWIGGLVLVVMGLHVAGLIRIPLLARTMGGPRSGRGAQAPGLRRSLLLGLAFGAGWTPCIGPILGGIIGLATQTSSVGQGAALLVAYCLGLGIPFVAVALGASWVSEKLSWLTRHEAAVQLISGALLVLVGFLVITNQFSRLAAFGV</sequence>
<evidence type="ECO:0000256" key="6">
    <source>
        <dbReference type="SAM" id="Phobius"/>
    </source>
</evidence>
<dbReference type="EMBL" id="RKHG01000001">
    <property type="protein sequence ID" value="ROR54571.1"/>
    <property type="molecule type" value="Genomic_DNA"/>
</dbReference>
<evidence type="ECO:0000256" key="2">
    <source>
        <dbReference type="ARBA" id="ARBA00006143"/>
    </source>
</evidence>
<evidence type="ECO:0000259" key="7">
    <source>
        <dbReference type="Pfam" id="PF02683"/>
    </source>
</evidence>
<feature type="transmembrane region" description="Helical" evidence="6">
    <location>
        <begin position="81"/>
        <end position="107"/>
    </location>
</feature>
<feature type="transmembrane region" description="Helical" evidence="6">
    <location>
        <begin position="6"/>
        <end position="30"/>
    </location>
</feature>
<dbReference type="RefSeq" id="WP_123575632.1">
    <property type="nucleotide sequence ID" value="NZ_RKHG01000001.1"/>
</dbReference>
<keyword evidence="3 6" id="KW-0812">Transmembrane</keyword>
<reference evidence="8 9" key="1">
    <citation type="submission" date="2018-11" db="EMBL/GenBank/DDBJ databases">
        <title>Sequencing the genomes of 1000 actinobacteria strains.</title>
        <authorList>
            <person name="Klenk H.-P."/>
        </authorList>
    </citation>
    <scope>NUCLEOTIDE SEQUENCE [LARGE SCALE GENOMIC DNA]</scope>
    <source>
        <strain evidence="8 9">DSM 10546</strain>
    </source>
</reference>
<dbReference type="Proteomes" id="UP000275749">
    <property type="component" value="Unassembled WGS sequence"/>
</dbReference>
<proteinExistence type="inferred from homology"/>
<evidence type="ECO:0000256" key="5">
    <source>
        <dbReference type="ARBA" id="ARBA00023136"/>
    </source>
</evidence>
<keyword evidence="4 6" id="KW-1133">Transmembrane helix</keyword>
<dbReference type="PANTHER" id="PTHR31272:SF4">
    <property type="entry name" value="CYTOCHROME C-TYPE BIOGENESIS PROTEIN HI_1454-RELATED"/>
    <property type="match status" value="1"/>
</dbReference>
<feature type="transmembrane region" description="Helical" evidence="6">
    <location>
        <begin position="128"/>
        <end position="154"/>
    </location>
</feature>
<organism evidence="8 9">
    <name type="scientific">Luteococcus japonicus</name>
    <dbReference type="NCBI Taxonomy" id="33984"/>
    <lineage>
        <taxon>Bacteria</taxon>
        <taxon>Bacillati</taxon>
        <taxon>Actinomycetota</taxon>
        <taxon>Actinomycetes</taxon>
        <taxon>Propionibacteriales</taxon>
        <taxon>Propionibacteriaceae</taxon>
        <taxon>Luteococcus</taxon>
    </lineage>
</organism>
<dbReference type="AlphaFoldDB" id="A0A3N1ZUN6"/>
<comment type="subcellular location">
    <subcellularLocation>
        <location evidence="1">Membrane</location>
        <topology evidence="1">Multi-pass membrane protein</topology>
    </subcellularLocation>
</comment>
<feature type="transmembrane region" description="Helical" evidence="6">
    <location>
        <begin position="166"/>
        <end position="187"/>
    </location>
</feature>
<evidence type="ECO:0000313" key="9">
    <source>
        <dbReference type="Proteomes" id="UP000275749"/>
    </source>
</evidence>
<dbReference type="GO" id="GO:0016020">
    <property type="term" value="C:membrane"/>
    <property type="evidence" value="ECO:0007669"/>
    <property type="project" value="UniProtKB-SubCell"/>
</dbReference>
<protein>
    <submittedName>
        <fullName evidence="8">Cytochrome c biogenesis protein CcdA</fullName>
    </submittedName>
</protein>
<dbReference type="InterPro" id="IPR003834">
    <property type="entry name" value="Cyt_c_assmbl_TM_dom"/>
</dbReference>
<comment type="caution">
    <text evidence="8">The sequence shown here is derived from an EMBL/GenBank/DDBJ whole genome shotgun (WGS) entry which is preliminary data.</text>
</comment>
<keyword evidence="5 6" id="KW-0472">Membrane</keyword>
<feature type="transmembrane region" description="Helical" evidence="6">
    <location>
        <begin position="51"/>
        <end position="75"/>
    </location>
</feature>
<evidence type="ECO:0000313" key="8">
    <source>
        <dbReference type="EMBL" id="ROR54571.1"/>
    </source>
</evidence>
<evidence type="ECO:0000256" key="4">
    <source>
        <dbReference type="ARBA" id="ARBA00022989"/>
    </source>
</evidence>
<evidence type="ECO:0000256" key="3">
    <source>
        <dbReference type="ARBA" id="ARBA00022692"/>
    </source>
</evidence>
<name>A0A3N1ZUN6_9ACTN</name>
<gene>
    <name evidence="8" type="ORF">EDD41_1794</name>
</gene>
<evidence type="ECO:0000256" key="1">
    <source>
        <dbReference type="ARBA" id="ARBA00004141"/>
    </source>
</evidence>
<dbReference type="PANTHER" id="PTHR31272">
    <property type="entry name" value="CYTOCHROME C-TYPE BIOGENESIS PROTEIN HI_1454-RELATED"/>
    <property type="match status" value="1"/>
</dbReference>
<comment type="similarity">
    <text evidence="2">Belongs to the DsbD family.</text>
</comment>
<dbReference type="InterPro" id="IPR051790">
    <property type="entry name" value="Cytochrome_c-biogenesis_DsbD"/>
</dbReference>
<feature type="domain" description="Cytochrome C biogenesis protein transmembrane" evidence="7">
    <location>
        <begin position="6"/>
        <end position="199"/>
    </location>
</feature>
<dbReference type="Pfam" id="PF02683">
    <property type="entry name" value="DsbD_TM"/>
    <property type="match status" value="1"/>
</dbReference>
<accession>A0A3N1ZUN6</accession>
<feature type="transmembrane region" description="Helical" evidence="6">
    <location>
        <begin position="199"/>
        <end position="217"/>
    </location>
</feature>